<keyword evidence="3" id="KW-0547">Nucleotide-binding</keyword>
<dbReference type="PROSITE" id="PS00211">
    <property type="entry name" value="ABC_TRANSPORTER_1"/>
    <property type="match status" value="1"/>
</dbReference>
<evidence type="ECO:0000256" key="1">
    <source>
        <dbReference type="ARBA" id="ARBA00022448"/>
    </source>
</evidence>
<protein>
    <submittedName>
        <fullName evidence="6">Ribose transport system ATP-binding protein</fullName>
    </submittedName>
</protein>
<dbReference type="InterPro" id="IPR027417">
    <property type="entry name" value="P-loop_NTPase"/>
</dbReference>
<evidence type="ECO:0000256" key="3">
    <source>
        <dbReference type="ARBA" id="ARBA00022741"/>
    </source>
</evidence>
<feature type="domain" description="ABC transporter" evidence="5">
    <location>
        <begin position="7"/>
        <end position="243"/>
    </location>
</feature>
<dbReference type="CDD" id="cd03216">
    <property type="entry name" value="ABC_Carb_Monos_I"/>
    <property type="match status" value="1"/>
</dbReference>
<dbReference type="Pfam" id="PF00005">
    <property type="entry name" value="ABC_tran"/>
    <property type="match status" value="2"/>
</dbReference>
<dbReference type="PANTHER" id="PTHR43790">
    <property type="entry name" value="CARBOHYDRATE TRANSPORT ATP-BINDING PROTEIN MG119-RELATED"/>
    <property type="match status" value="1"/>
</dbReference>
<keyword evidence="7" id="KW-1185">Reference proteome</keyword>
<comment type="caution">
    <text evidence="6">The sequence shown here is derived from an EMBL/GenBank/DDBJ whole genome shotgun (WGS) entry which is preliminary data.</text>
</comment>
<dbReference type="InterPro" id="IPR050107">
    <property type="entry name" value="ABC_carbohydrate_import_ATPase"/>
</dbReference>
<accession>A0ABU0ALU6</accession>
<keyword evidence="1" id="KW-0813">Transport</keyword>
<dbReference type="Gene3D" id="3.40.50.300">
    <property type="entry name" value="P-loop containing nucleotide triphosphate hydrolases"/>
    <property type="match status" value="2"/>
</dbReference>
<evidence type="ECO:0000256" key="2">
    <source>
        <dbReference type="ARBA" id="ARBA00022737"/>
    </source>
</evidence>
<dbReference type="GO" id="GO:0005524">
    <property type="term" value="F:ATP binding"/>
    <property type="evidence" value="ECO:0007669"/>
    <property type="project" value="UniProtKB-KW"/>
</dbReference>
<organism evidence="6 7">
    <name type="scientific">Cytobacillus purgationiresistens</name>
    <dbReference type="NCBI Taxonomy" id="863449"/>
    <lineage>
        <taxon>Bacteria</taxon>
        <taxon>Bacillati</taxon>
        <taxon>Bacillota</taxon>
        <taxon>Bacilli</taxon>
        <taxon>Bacillales</taxon>
        <taxon>Bacillaceae</taxon>
        <taxon>Cytobacillus</taxon>
    </lineage>
</organism>
<evidence type="ECO:0000313" key="6">
    <source>
        <dbReference type="EMBL" id="MDQ0271010.1"/>
    </source>
</evidence>
<dbReference type="SUPFAM" id="SSF52540">
    <property type="entry name" value="P-loop containing nucleoside triphosphate hydrolases"/>
    <property type="match status" value="2"/>
</dbReference>
<evidence type="ECO:0000256" key="4">
    <source>
        <dbReference type="ARBA" id="ARBA00022840"/>
    </source>
</evidence>
<dbReference type="Proteomes" id="UP001238088">
    <property type="component" value="Unassembled WGS sequence"/>
</dbReference>
<dbReference type="InterPro" id="IPR003593">
    <property type="entry name" value="AAA+_ATPase"/>
</dbReference>
<evidence type="ECO:0000313" key="7">
    <source>
        <dbReference type="Proteomes" id="UP001238088"/>
    </source>
</evidence>
<dbReference type="InterPro" id="IPR017871">
    <property type="entry name" value="ABC_transporter-like_CS"/>
</dbReference>
<dbReference type="CDD" id="cd03215">
    <property type="entry name" value="ABC_Carb_Monos_II"/>
    <property type="match status" value="1"/>
</dbReference>
<dbReference type="RefSeq" id="WP_307475879.1">
    <property type="nucleotide sequence ID" value="NZ_JAUSUB010000012.1"/>
</dbReference>
<name>A0ABU0ALU6_9BACI</name>
<dbReference type="SMART" id="SM00382">
    <property type="entry name" value="AAA"/>
    <property type="match status" value="2"/>
</dbReference>
<evidence type="ECO:0000259" key="5">
    <source>
        <dbReference type="PROSITE" id="PS50893"/>
    </source>
</evidence>
<sequence length="492" mass="54287">MSSNYIIEMNHISKHFGGVKALKDVQLNVARGEIHALIGENGAGKSTLMKILAGAYTKDEGTILIDGKEATVSTPKAMIDMGVSVIYQEFMLAPDLTVAENIFIDKLSHSSLFINWKDLKKRAKNQLEKIGFGHIDPNTKVGTLSVAYQQIVEICKCLAKDSKVLVFDEPTAVLTHSETEKLLKLIKKLKDDGVTIVYISHRLEELFKISDKITVLKDGDYVSTVKTNEISKEQLVTMMVGREIEQLFPDRKAVFGEEMLQVNNLHTKDVENVSFHLRKGEVLGFSGLVGSGRTETMRAIFGVDRKQSGDVIYCGEKVSIKNPKAAIKLGFGFLPEDRKKQGLLLEQSIRINTTLVSLKKNGYINHANEKTFVQSLLAQIATKYGSTEDNVNSLSGGNQQKVALAKWLAIDCKLVILDEPTRGVDVGAKTEIYKIINRLAENGIGVIIISSEMSEIIGMCDRAIVMREGVVTGELSKNELTENNLIKLAMGV</sequence>
<dbReference type="PROSITE" id="PS50893">
    <property type="entry name" value="ABC_TRANSPORTER_2"/>
    <property type="match status" value="2"/>
</dbReference>
<feature type="domain" description="ABC transporter" evidence="5">
    <location>
        <begin position="254"/>
        <end position="492"/>
    </location>
</feature>
<dbReference type="InterPro" id="IPR003439">
    <property type="entry name" value="ABC_transporter-like_ATP-bd"/>
</dbReference>
<proteinExistence type="predicted"/>
<reference evidence="6 7" key="1">
    <citation type="submission" date="2023-07" db="EMBL/GenBank/DDBJ databases">
        <title>Genomic Encyclopedia of Type Strains, Phase IV (KMG-IV): sequencing the most valuable type-strain genomes for metagenomic binning, comparative biology and taxonomic classification.</title>
        <authorList>
            <person name="Goeker M."/>
        </authorList>
    </citation>
    <scope>NUCLEOTIDE SEQUENCE [LARGE SCALE GENOMIC DNA]</scope>
    <source>
        <strain evidence="6 7">DSM 23494</strain>
    </source>
</reference>
<gene>
    <name evidence="6" type="ORF">J2S17_002897</name>
</gene>
<dbReference type="EMBL" id="JAUSUB010000012">
    <property type="protein sequence ID" value="MDQ0271010.1"/>
    <property type="molecule type" value="Genomic_DNA"/>
</dbReference>
<keyword evidence="2" id="KW-0677">Repeat</keyword>
<keyword evidence="4 6" id="KW-0067">ATP-binding</keyword>
<dbReference type="PANTHER" id="PTHR43790:SF9">
    <property type="entry name" value="GALACTOFURANOSE TRANSPORTER ATP-BINDING PROTEIN YTFR"/>
    <property type="match status" value="1"/>
</dbReference>